<dbReference type="RefSeq" id="WP_150938329.1">
    <property type="nucleotide sequence ID" value="NZ_WAAT01000039.1"/>
</dbReference>
<organism evidence="2 3">
    <name type="scientific">Pseudotamlana haliotis</name>
    <dbReference type="NCBI Taxonomy" id="2614804"/>
    <lineage>
        <taxon>Bacteria</taxon>
        <taxon>Pseudomonadati</taxon>
        <taxon>Bacteroidota</taxon>
        <taxon>Flavobacteriia</taxon>
        <taxon>Flavobacteriales</taxon>
        <taxon>Flavobacteriaceae</taxon>
        <taxon>Pseudotamlana</taxon>
    </lineage>
</organism>
<gene>
    <name evidence="2" type="ORF">F6U93_07270</name>
</gene>
<dbReference type="EMBL" id="WAAT01000039">
    <property type="protein sequence ID" value="KAB1068205.1"/>
    <property type="molecule type" value="Genomic_DNA"/>
</dbReference>
<feature type="signal peptide" evidence="1">
    <location>
        <begin position="1"/>
        <end position="26"/>
    </location>
</feature>
<name>A0A6N6MGY2_9FLAO</name>
<evidence type="ECO:0000313" key="3">
    <source>
        <dbReference type="Proteomes" id="UP000441333"/>
    </source>
</evidence>
<dbReference type="Gene3D" id="2.60.40.4140">
    <property type="match status" value="1"/>
</dbReference>
<reference evidence="2 3" key="1">
    <citation type="submission" date="2019-09" db="EMBL/GenBank/DDBJ databases">
        <authorList>
            <person name="Cao W.R."/>
        </authorList>
    </citation>
    <scope>NUCLEOTIDE SEQUENCE [LARGE SCALE GENOMIC DNA]</scope>
    <source>
        <strain evidence="2 3">B1N29</strain>
    </source>
</reference>
<feature type="chain" id="PRO_5027094394" evidence="1">
    <location>
        <begin position="27"/>
        <end position="159"/>
    </location>
</feature>
<evidence type="ECO:0000256" key="1">
    <source>
        <dbReference type="SAM" id="SignalP"/>
    </source>
</evidence>
<dbReference type="Proteomes" id="UP000441333">
    <property type="component" value="Unassembled WGS sequence"/>
</dbReference>
<keyword evidence="3" id="KW-1185">Reference proteome</keyword>
<dbReference type="Pfam" id="PF15418">
    <property type="entry name" value="DUF4625"/>
    <property type="match status" value="1"/>
</dbReference>
<protein>
    <submittedName>
        <fullName evidence="2">DUF4625 domain-containing protein</fullName>
    </submittedName>
</protein>
<accession>A0A6N6MGY2</accession>
<dbReference type="PROSITE" id="PS51257">
    <property type="entry name" value="PROKAR_LIPOPROTEIN"/>
    <property type="match status" value="1"/>
</dbReference>
<comment type="caution">
    <text evidence="2">The sequence shown here is derived from an EMBL/GenBank/DDBJ whole genome shotgun (WGS) entry which is preliminary data.</text>
</comment>
<dbReference type="InterPro" id="IPR027829">
    <property type="entry name" value="DUF4625"/>
</dbReference>
<dbReference type="AlphaFoldDB" id="A0A6N6MGY2"/>
<evidence type="ECO:0000313" key="2">
    <source>
        <dbReference type="EMBL" id="KAB1068205.1"/>
    </source>
</evidence>
<proteinExistence type="predicted"/>
<sequence>MKQLSKFSAALILLLFLASCSSDDGADKDEEKPTITINYDDGFPQACEALKRGETYNFRALVTDNQALASYSLNIHNNFDHHTHDDQEGDCSLEPVKEPVNPLLVVDNYAIDGAPDSYEINIAITIPNDVDTGDYHCAYSVTDETGWQSRTSVDIKIVD</sequence>
<keyword evidence="1" id="KW-0732">Signal</keyword>